<accession>A0A4Q1VEW4</accession>
<dbReference type="SUPFAM" id="SSF54427">
    <property type="entry name" value="NTF2-like"/>
    <property type="match status" value="1"/>
</dbReference>
<evidence type="ECO:0000313" key="1">
    <source>
        <dbReference type="EMBL" id="RXT50785.1"/>
    </source>
</evidence>
<dbReference type="Proteomes" id="UP000290819">
    <property type="component" value="Unassembled WGS sequence"/>
</dbReference>
<dbReference type="InterPro" id="IPR032710">
    <property type="entry name" value="NTF2-like_dom_sf"/>
</dbReference>
<dbReference type="EMBL" id="MZXW01000013">
    <property type="protein sequence ID" value="RXT50785.1"/>
    <property type="molecule type" value="Genomic_DNA"/>
</dbReference>
<sequence>MPNPSDAVTSYLLAKDGNRPFLMKRAFAEDAELDMVVKTDAISFPSSAKGIAAIEDILVRRFGADYENVFTFCLAEAPAAASVNFSCHWLVGMSVKANGQLRVGCGRYDWRFGSQGRVEKLVITIDLMKVLPPDTVPVSMDWLSALPYPWCSPERALRHAPAFEQLSDIKAYLTQAGPIAPTP</sequence>
<evidence type="ECO:0008006" key="3">
    <source>
        <dbReference type="Google" id="ProtNLM"/>
    </source>
</evidence>
<dbReference type="AlphaFoldDB" id="A0A4Q1VEW4"/>
<comment type="caution">
    <text evidence="1">The sequence shown here is derived from an EMBL/GenBank/DDBJ whole genome shotgun (WGS) entry which is preliminary data.</text>
</comment>
<protein>
    <recommendedName>
        <fullName evidence="3">SnoaL-like domain-containing protein</fullName>
    </recommendedName>
</protein>
<name>A0A4Q1VEW4_9BRAD</name>
<dbReference type="OrthoDB" id="8388066at2"/>
<reference evidence="1 2" key="1">
    <citation type="submission" date="2017-03" db="EMBL/GenBank/DDBJ databases">
        <authorList>
            <person name="Safronova V.I."/>
            <person name="Sazanova A.L."/>
            <person name="Chirak E.R."/>
        </authorList>
    </citation>
    <scope>NUCLEOTIDE SEQUENCE [LARGE SCALE GENOMIC DNA]</scope>
    <source>
        <strain evidence="1 2">Opo-243</strain>
    </source>
</reference>
<evidence type="ECO:0000313" key="2">
    <source>
        <dbReference type="Proteomes" id="UP000290819"/>
    </source>
</evidence>
<gene>
    <name evidence="1" type="ORF">B5V03_07410</name>
</gene>
<keyword evidence="2" id="KW-1185">Reference proteome</keyword>
<proteinExistence type="predicted"/>
<organism evidence="1 2">
    <name type="scientific">Bradyrhizobium betae</name>
    <dbReference type="NCBI Taxonomy" id="244734"/>
    <lineage>
        <taxon>Bacteria</taxon>
        <taxon>Pseudomonadati</taxon>
        <taxon>Pseudomonadota</taxon>
        <taxon>Alphaproteobacteria</taxon>
        <taxon>Hyphomicrobiales</taxon>
        <taxon>Nitrobacteraceae</taxon>
        <taxon>Bradyrhizobium</taxon>
    </lineage>
</organism>
<dbReference type="RefSeq" id="WP_129268663.1">
    <property type="nucleotide sequence ID" value="NZ_MZXW01000013.1"/>
</dbReference>